<organism evidence="2 3">
    <name type="scientific">Halogeometricum rufum</name>
    <dbReference type="NCBI Taxonomy" id="553469"/>
    <lineage>
        <taxon>Archaea</taxon>
        <taxon>Methanobacteriati</taxon>
        <taxon>Methanobacteriota</taxon>
        <taxon>Stenosarchaea group</taxon>
        <taxon>Halobacteria</taxon>
        <taxon>Halobacteriales</taxon>
        <taxon>Haloferacaceae</taxon>
        <taxon>Halogeometricum</taxon>
    </lineage>
</organism>
<keyword evidence="1" id="KW-0812">Transmembrane</keyword>
<dbReference type="Proteomes" id="UP000198531">
    <property type="component" value="Unassembled WGS sequence"/>
</dbReference>
<sequence>MNTSGWRRRVDREWGQLTGGPVSATWWLVRALLRVAFMEAVFMLLAFLAFRPDVLAGVAAGTASWWAVLAAVATTPVLLGAFLLVGVLALVAPFLPRRNPAYPGSWR</sequence>
<dbReference type="AlphaFoldDB" id="A0A1I6GVW7"/>
<keyword evidence="1" id="KW-1133">Transmembrane helix</keyword>
<reference evidence="3" key="1">
    <citation type="submission" date="2016-10" db="EMBL/GenBank/DDBJ databases">
        <authorList>
            <person name="Varghese N."/>
            <person name="Submissions S."/>
        </authorList>
    </citation>
    <scope>NUCLEOTIDE SEQUENCE [LARGE SCALE GENOMIC DNA]</scope>
    <source>
        <strain evidence="3">CGMCC 1.7736</strain>
    </source>
</reference>
<proteinExistence type="predicted"/>
<dbReference type="RefSeq" id="WP_089806443.1">
    <property type="nucleotide sequence ID" value="NZ_FOYT01000001.1"/>
</dbReference>
<keyword evidence="1" id="KW-0472">Membrane</keyword>
<protein>
    <submittedName>
        <fullName evidence="2">Uncharacterized protein</fullName>
    </submittedName>
</protein>
<dbReference type="EMBL" id="FOYT01000001">
    <property type="protein sequence ID" value="SFR46375.1"/>
    <property type="molecule type" value="Genomic_DNA"/>
</dbReference>
<keyword evidence="3" id="KW-1185">Reference proteome</keyword>
<accession>A0A1I6GVW7</accession>
<evidence type="ECO:0000313" key="2">
    <source>
        <dbReference type="EMBL" id="SFR46375.1"/>
    </source>
</evidence>
<evidence type="ECO:0000256" key="1">
    <source>
        <dbReference type="SAM" id="Phobius"/>
    </source>
</evidence>
<feature type="transmembrane region" description="Helical" evidence="1">
    <location>
        <begin position="63"/>
        <end position="91"/>
    </location>
</feature>
<evidence type="ECO:0000313" key="3">
    <source>
        <dbReference type="Proteomes" id="UP000198531"/>
    </source>
</evidence>
<gene>
    <name evidence="2" type="ORF">SAMN04487947_1729</name>
</gene>
<dbReference type="OrthoDB" id="342077at2157"/>
<feature type="transmembrane region" description="Helical" evidence="1">
    <location>
        <begin position="31"/>
        <end position="51"/>
    </location>
</feature>
<name>A0A1I6GVW7_9EURY</name>